<name>I4EJ35_9BACT</name>
<reference evidence="1 2" key="1">
    <citation type="journal article" date="2012" name="ISME J.">
        <title>Nitrification expanded: discovery, physiology and genomics of a nitrite-oxidizing bacterium from the phylum Chloroflexi.</title>
        <authorList>
            <person name="Sorokin D.Y."/>
            <person name="Lucker S."/>
            <person name="Vejmelkova D."/>
            <person name="Kostrikina N.A."/>
            <person name="Kleerebezem R."/>
            <person name="Rijpstra W.I."/>
            <person name="Damste J.S."/>
            <person name="Le Paslier D."/>
            <person name="Muyzer G."/>
            <person name="Wagner M."/>
            <person name="van Loosdrecht M.C."/>
            <person name="Daims H."/>
        </authorList>
    </citation>
    <scope>NUCLEOTIDE SEQUENCE [LARGE SCALE GENOMIC DNA]</scope>
    <source>
        <strain evidence="2">none</strain>
    </source>
</reference>
<dbReference type="AlphaFoldDB" id="I4EJ35"/>
<evidence type="ECO:0000313" key="1">
    <source>
        <dbReference type="EMBL" id="CCF84697.1"/>
    </source>
</evidence>
<keyword evidence="2" id="KW-1185">Reference proteome</keyword>
<sequence length="21" mass="2513">MLTVKVNTFRLLRIKVQINLI</sequence>
<dbReference type="EMBL" id="CAGS01000312">
    <property type="protein sequence ID" value="CCF84697.1"/>
    <property type="molecule type" value="Genomic_DNA"/>
</dbReference>
<organism evidence="1 2">
    <name type="scientific">Nitrolancea hollandica Lb</name>
    <dbReference type="NCBI Taxonomy" id="1129897"/>
    <lineage>
        <taxon>Bacteria</taxon>
        <taxon>Pseudomonadati</taxon>
        <taxon>Thermomicrobiota</taxon>
        <taxon>Thermomicrobia</taxon>
        <taxon>Sphaerobacterales</taxon>
        <taxon>Sphaerobacterineae</taxon>
        <taxon>Sphaerobacteraceae</taxon>
        <taxon>Nitrolancea</taxon>
    </lineage>
</organism>
<accession>I4EJ35</accession>
<proteinExistence type="predicted"/>
<comment type="caution">
    <text evidence="1">The sequence shown here is derived from an EMBL/GenBank/DDBJ whole genome shotgun (WGS) entry which is preliminary data.</text>
</comment>
<dbReference type="Proteomes" id="UP000004221">
    <property type="component" value="Unassembled WGS sequence"/>
</dbReference>
<gene>
    <name evidence="1" type="ORF">NITHO_380003</name>
</gene>
<protein>
    <submittedName>
        <fullName evidence="1">Uncharacterized protein</fullName>
    </submittedName>
</protein>
<evidence type="ECO:0000313" key="2">
    <source>
        <dbReference type="Proteomes" id="UP000004221"/>
    </source>
</evidence>